<sequence length="386" mass="40562">MKTDEHSPVFQPEAFELLPDWSGDEEELISPVHPDNRLGTLPRPLSEYEYVKKRRRKRSKQRRNTIGSSSDLSSALGDVGSASSTAVTAAGGRQVPTDDRQTQTEPRPRPRPGTAPEQRVPRAAMADVQLSRVDGGDHLARQRKLASPRAVLSPPPAGRGPAVRRRPAAAAAVSEGSSSGRGSSGGSDLTSAETEPRVRSGGSETDGEQFRSRTALTTGRIPSLCVVTPPASEDGERGSPGRRAGSTTTDSDRERTPRPEDGSQLRLGGRRPAAQGALGRAAIGLDGQLTTGDSSGSARTPPLVRPEAEGEEHSGGPARAREAAPSPDSTSLARLNGSESWCSSSHSLLSTADLPRQMAALAVSPSRPTARYAGCPEMPVYDAPVP</sequence>
<dbReference type="OrthoDB" id="1060785at2759"/>
<feature type="region of interest" description="Disordered" evidence="1">
    <location>
        <begin position="1"/>
        <end position="345"/>
    </location>
</feature>
<dbReference type="AlphaFoldDB" id="A0A6A4VWZ9"/>
<evidence type="ECO:0000313" key="2">
    <source>
        <dbReference type="EMBL" id="KAF0293901.1"/>
    </source>
</evidence>
<evidence type="ECO:0000256" key="1">
    <source>
        <dbReference type="SAM" id="MobiDB-lite"/>
    </source>
</evidence>
<comment type="caution">
    <text evidence="2">The sequence shown here is derived from an EMBL/GenBank/DDBJ whole genome shotgun (WGS) entry which is preliminary data.</text>
</comment>
<feature type="compositionally biased region" description="Basic and acidic residues" evidence="1">
    <location>
        <begin position="250"/>
        <end position="263"/>
    </location>
</feature>
<feature type="compositionally biased region" description="Low complexity" evidence="1">
    <location>
        <begin position="67"/>
        <end position="92"/>
    </location>
</feature>
<feature type="compositionally biased region" description="Basic and acidic residues" evidence="1">
    <location>
        <begin position="96"/>
        <end position="108"/>
    </location>
</feature>
<protein>
    <submittedName>
        <fullName evidence="2">Uncharacterized protein</fullName>
    </submittedName>
</protein>
<dbReference type="EMBL" id="VIIS01001715">
    <property type="protein sequence ID" value="KAF0293901.1"/>
    <property type="molecule type" value="Genomic_DNA"/>
</dbReference>
<proteinExistence type="predicted"/>
<gene>
    <name evidence="2" type="ORF">FJT64_008363</name>
</gene>
<name>A0A6A4VWZ9_AMPAM</name>
<feature type="compositionally biased region" description="Polar residues" evidence="1">
    <location>
        <begin position="288"/>
        <end position="298"/>
    </location>
</feature>
<organism evidence="2 3">
    <name type="scientific">Amphibalanus amphitrite</name>
    <name type="common">Striped barnacle</name>
    <name type="synonym">Balanus amphitrite</name>
    <dbReference type="NCBI Taxonomy" id="1232801"/>
    <lineage>
        <taxon>Eukaryota</taxon>
        <taxon>Metazoa</taxon>
        <taxon>Ecdysozoa</taxon>
        <taxon>Arthropoda</taxon>
        <taxon>Crustacea</taxon>
        <taxon>Multicrustacea</taxon>
        <taxon>Cirripedia</taxon>
        <taxon>Thoracica</taxon>
        <taxon>Thoracicalcarea</taxon>
        <taxon>Balanomorpha</taxon>
        <taxon>Balanoidea</taxon>
        <taxon>Balanidae</taxon>
        <taxon>Amphibalaninae</taxon>
        <taxon>Amphibalanus</taxon>
    </lineage>
</organism>
<feature type="compositionally biased region" description="Basic residues" evidence="1">
    <location>
        <begin position="52"/>
        <end position="63"/>
    </location>
</feature>
<dbReference type="Proteomes" id="UP000440578">
    <property type="component" value="Unassembled WGS sequence"/>
</dbReference>
<feature type="compositionally biased region" description="Low complexity" evidence="1">
    <location>
        <begin position="168"/>
        <end position="181"/>
    </location>
</feature>
<evidence type="ECO:0000313" key="3">
    <source>
        <dbReference type="Proteomes" id="UP000440578"/>
    </source>
</evidence>
<reference evidence="2 3" key="1">
    <citation type="submission" date="2019-07" db="EMBL/GenBank/DDBJ databases">
        <title>Draft genome assembly of a fouling barnacle, Amphibalanus amphitrite (Darwin, 1854): The first reference genome for Thecostraca.</title>
        <authorList>
            <person name="Kim W."/>
        </authorList>
    </citation>
    <scope>NUCLEOTIDE SEQUENCE [LARGE SCALE GENOMIC DNA]</scope>
    <source>
        <strain evidence="2">SNU_AA5</strain>
        <tissue evidence="2">Soma without cirri and trophi</tissue>
    </source>
</reference>
<keyword evidence="3" id="KW-1185">Reference proteome</keyword>
<feature type="compositionally biased region" description="Basic and acidic residues" evidence="1">
    <location>
        <begin position="306"/>
        <end position="322"/>
    </location>
</feature>
<accession>A0A6A4VWZ9</accession>